<evidence type="ECO:0000256" key="5">
    <source>
        <dbReference type="SAM" id="Phobius"/>
    </source>
</evidence>
<evidence type="ECO:0000256" key="2">
    <source>
        <dbReference type="ARBA" id="ARBA00022692"/>
    </source>
</evidence>
<dbReference type="InterPro" id="IPR006696">
    <property type="entry name" value="DUF423"/>
</dbReference>
<feature type="transmembrane region" description="Helical" evidence="5">
    <location>
        <begin position="76"/>
        <end position="97"/>
    </location>
</feature>
<reference evidence="6 7" key="1">
    <citation type="journal article" date="2019" name="PLoS Genet.">
        <title>Convergent evolution of linked mating-type loci in basidiomycete fungi.</title>
        <authorList>
            <person name="Sun S."/>
            <person name="Coelho M.A."/>
            <person name="Heitman J."/>
            <person name="Nowrousian M."/>
        </authorList>
    </citation>
    <scope>NUCLEOTIDE SEQUENCE [LARGE SCALE GENOMIC DNA]</scope>
    <source>
        <strain evidence="6 7">CBS 4282</strain>
    </source>
</reference>
<feature type="transmembrane region" description="Helical" evidence="5">
    <location>
        <begin position="6"/>
        <end position="28"/>
    </location>
</feature>
<dbReference type="Pfam" id="PF04241">
    <property type="entry name" value="DUF423"/>
    <property type="match status" value="1"/>
</dbReference>
<keyword evidence="7" id="KW-1185">Reference proteome</keyword>
<dbReference type="AlphaFoldDB" id="A0A7D8Z6E3"/>
<evidence type="ECO:0000313" key="7">
    <source>
        <dbReference type="Proteomes" id="UP000473826"/>
    </source>
</evidence>
<dbReference type="EMBL" id="QKWK01000002">
    <property type="protein sequence ID" value="TXT13353.1"/>
    <property type="molecule type" value="Genomic_DNA"/>
</dbReference>
<dbReference type="Proteomes" id="UP000473826">
    <property type="component" value="Unassembled WGS sequence"/>
</dbReference>
<sequence length="130" mass="13558">MSAQTLFRAGAALTATGMSFGAFGAHALRSRYPNLPEQSHTSWMTGSSYLIFNGLALLAISAHPSVALGAKRYKTAAGLIIGGALTFSGTIFGLVLWRDQVAKVFGPLTPLGGLAMISGWVTGTWNNANI</sequence>
<comment type="subcellular location">
    <subcellularLocation>
        <location evidence="1">Membrane</location>
        <topology evidence="1">Multi-pass membrane protein</topology>
    </subcellularLocation>
</comment>
<dbReference type="GO" id="GO:0016020">
    <property type="term" value="C:membrane"/>
    <property type="evidence" value="ECO:0007669"/>
    <property type="project" value="UniProtKB-SubCell"/>
</dbReference>
<organism evidence="6 7">
    <name type="scientific">Vanrija humicola</name>
    <name type="common">Yeast</name>
    <name type="synonym">Cryptococcus humicola</name>
    <dbReference type="NCBI Taxonomy" id="5417"/>
    <lineage>
        <taxon>Eukaryota</taxon>
        <taxon>Fungi</taxon>
        <taxon>Dikarya</taxon>
        <taxon>Basidiomycota</taxon>
        <taxon>Agaricomycotina</taxon>
        <taxon>Tremellomycetes</taxon>
        <taxon>Trichosporonales</taxon>
        <taxon>Trichosporonaceae</taxon>
        <taxon>Vanrija</taxon>
    </lineage>
</organism>
<dbReference type="OrthoDB" id="269173at2759"/>
<name>A0A7D8Z6E3_VANHU</name>
<evidence type="ECO:0000256" key="4">
    <source>
        <dbReference type="ARBA" id="ARBA00023136"/>
    </source>
</evidence>
<protein>
    <recommendedName>
        <fullName evidence="8">DUF423-domain-containing protein</fullName>
    </recommendedName>
</protein>
<feature type="transmembrane region" description="Helical" evidence="5">
    <location>
        <begin position="49"/>
        <end position="70"/>
    </location>
</feature>
<keyword evidence="4 5" id="KW-0472">Membrane</keyword>
<accession>A0A7D8Z6E3</accession>
<evidence type="ECO:0008006" key="8">
    <source>
        <dbReference type="Google" id="ProtNLM"/>
    </source>
</evidence>
<proteinExistence type="predicted"/>
<keyword evidence="2 5" id="KW-0812">Transmembrane</keyword>
<evidence type="ECO:0000313" key="6">
    <source>
        <dbReference type="EMBL" id="TXT13353.1"/>
    </source>
</evidence>
<dbReference type="PANTHER" id="PTHR43461:SF1">
    <property type="entry name" value="TRANSMEMBRANE PROTEIN 256"/>
    <property type="match status" value="1"/>
</dbReference>
<gene>
    <name evidence="6" type="ORF">VHUM_00720</name>
</gene>
<evidence type="ECO:0000256" key="3">
    <source>
        <dbReference type="ARBA" id="ARBA00022989"/>
    </source>
</evidence>
<comment type="caution">
    <text evidence="6">The sequence shown here is derived from an EMBL/GenBank/DDBJ whole genome shotgun (WGS) entry which is preliminary data.</text>
</comment>
<feature type="transmembrane region" description="Helical" evidence="5">
    <location>
        <begin position="104"/>
        <end position="123"/>
    </location>
</feature>
<dbReference type="PANTHER" id="PTHR43461">
    <property type="entry name" value="TRANSMEMBRANE PROTEIN 256"/>
    <property type="match status" value="1"/>
</dbReference>
<evidence type="ECO:0000256" key="1">
    <source>
        <dbReference type="ARBA" id="ARBA00004141"/>
    </source>
</evidence>
<keyword evidence="3 5" id="KW-1133">Transmembrane helix</keyword>